<evidence type="ECO:0000313" key="1">
    <source>
        <dbReference type="EMBL" id="CAK0856634.1"/>
    </source>
</evidence>
<accession>A0ABN9UBD9</accession>
<keyword evidence="2" id="KW-1185">Reference proteome</keyword>
<sequence length="324" mass="36182">MIQSVADYLGDYEGEVPWGTLHERAKACDFTGVPEPFSLKWDPPGQYSMQVFIATKPDGKHDILKDVNLLGVPTRTDSCLQDMLAKLEGYQLRRHAVVPKAGRGASRKPADWELKEAGCKFIRGPRTNDANQFMAFADRESSRPESPIIGWEENRIERAINNKAKGTANAKGLKIWVLTTRGFGPWFLDDVIKPILASTLRAFGVAWIGKTRVKKSAGSKTLAFMMSRVEIEELEQSREGEAGELVPTIVTAKHFDLFKGEPMTRVRPAIFDDGELADQSASILKTFLTPSEEDATIWARWGCSEFDTGSPRQVSNNAYDKHFE</sequence>
<dbReference type="EMBL" id="CAUYUJ010015656">
    <property type="protein sequence ID" value="CAK0856634.1"/>
    <property type="molecule type" value="Genomic_DNA"/>
</dbReference>
<protein>
    <submittedName>
        <fullName evidence="1">Uncharacterized protein</fullName>
    </submittedName>
</protein>
<feature type="non-terminal residue" evidence="1">
    <location>
        <position position="324"/>
    </location>
</feature>
<comment type="caution">
    <text evidence="1">The sequence shown here is derived from an EMBL/GenBank/DDBJ whole genome shotgun (WGS) entry which is preliminary data.</text>
</comment>
<name>A0ABN9UBD9_9DINO</name>
<gene>
    <name evidence="1" type="ORF">PCOR1329_LOCUS46991</name>
</gene>
<reference evidence="1" key="1">
    <citation type="submission" date="2023-10" db="EMBL/GenBank/DDBJ databases">
        <authorList>
            <person name="Chen Y."/>
            <person name="Shah S."/>
            <person name="Dougan E. K."/>
            <person name="Thang M."/>
            <person name="Chan C."/>
        </authorList>
    </citation>
    <scope>NUCLEOTIDE SEQUENCE [LARGE SCALE GENOMIC DNA]</scope>
</reference>
<evidence type="ECO:0000313" key="2">
    <source>
        <dbReference type="Proteomes" id="UP001189429"/>
    </source>
</evidence>
<organism evidence="1 2">
    <name type="scientific">Prorocentrum cordatum</name>
    <dbReference type="NCBI Taxonomy" id="2364126"/>
    <lineage>
        <taxon>Eukaryota</taxon>
        <taxon>Sar</taxon>
        <taxon>Alveolata</taxon>
        <taxon>Dinophyceae</taxon>
        <taxon>Prorocentrales</taxon>
        <taxon>Prorocentraceae</taxon>
        <taxon>Prorocentrum</taxon>
    </lineage>
</organism>
<dbReference type="Proteomes" id="UP001189429">
    <property type="component" value="Unassembled WGS sequence"/>
</dbReference>
<proteinExistence type="predicted"/>